<sequence length="218" mass="23711">MTIIEPYDNADMPHEQVDQRLANYRPAEDIAAACAMCAHYDAAFGTCELVAGFVRVDYQCDLFAACDLQSMTGEADLVEMSGEYGVVKSDDTQQIIFGWANVAITKSGDQTLDAHSDLIDANDLELAAYDFMLNARVSGEDHAGTVDAECVESIVFTKEKAAALGIPEGLLPEAGWWVGFHIPDRDAYLRAKAEKSMFSIEGTAVREHVVKSATAMTE</sequence>
<name>A0A6J5PDX2_9CAUD</name>
<reference evidence="2" key="1">
    <citation type="submission" date="2020-05" db="EMBL/GenBank/DDBJ databases">
        <authorList>
            <person name="Chiriac C."/>
            <person name="Salcher M."/>
            <person name="Ghai R."/>
            <person name="Kavagutti S V."/>
        </authorList>
    </citation>
    <scope>NUCLEOTIDE SEQUENCE</scope>
</reference>
<dbReference type="InterPro" id="IPR027924">
    <property type="entry name" value="XkdF"/>
</dbReference>
<evidence type="ECO:0000313" key="2">
    <source>
        <dbReference type="EMBL" id="CAB4169387.1"/>
    </source>
</evidence>
<protein>
    <submittedName>
        <fullName evidence="2">Phage-like element PBSX protein, XkdF</fullName>
    </submittedName>
</protein>
<accession>A0A6J5PDX2</accession>
<dbReference type="EMBL" id="LR797254">
    <property type="protein sequence ID" value="CAB4198227.1"/>
    <property type="molecule type" value="Genomic_DNA"/>
</dbReference>
<dbReference type="Pfam" id="PF14550">
    <property type="entry name" value="Peptidase_S78_2"/>
    <property type="match status" value="1"/>
</dbReference>
<evidence type="ECO:0000259" key="1">
    <source>
        <dbReference type="Pfam" id="PF14550"/>
    </source>
</evidence>
<proteinExistence type="predicted"/>
<dbReference type="EMBL" id="LR796844">
    <property type="protein sequence ID" value="CAB4169387.1"/>
    <property type="molecule type" value="Genomic_DNA"/>
</dbReference>
<feature type="domain" description="Phage-like element PBSX protein XkdF" evidence="1">
    <location>
        <begin position="86"/>
        <end position="194"/>
    </location>
</feature>
<evidence type="ECO:0000313" key="3">
    <source>
        <dbReference type="EMBL" id="CAB4198227.1"/>
    </source>
</evidence>
<gene>
    <name evidence="3" type="ORF">UFOVP1305_60</name>
    <name evidence="2" type="ORF">UFOVP896_5</name>
</gene>
<organism evidence="2">
    <name type="scientific">uncultured Caudovirales phage</name>
    <dbReference type="NCBI Taxonomy" id="2100421"/>
    <lineage>
        <taxon>Viruses</taxon>
        <taxon>Duplodnaviria</taxon>
        <taxon>Heunggongvirae</taxon>
        <taxon>Uroviricota</taxon>
        <taxon>Caudoviricetes</taxon>
        <taxon>Peduoviridae</taxon>
        <taxon>Maltschvirus</taxon>
        <taxon>Maltschvirus maltsch</taxon>
    </lineage>
</organism>